<evidence type="ECO:0000256" key="6">
    <source>
        <dbReference type="ARBA" id="ARBA00022825"/>
    </source>
</evidence>
<dbReference type="FunFam" id="2.130.10.120:FF:000001">
    <property type="entry name" value="Prolyl endopeptidase"/>
    <property type="match status" value="1"/>
</dbReference>
<dbReference type="SUPFAM" id="SSF50993">
    <property type="entry name" value="Peptidase/esterase 'gauge' domain"/>
    <property type="match status" value="1"/>
</dbReference>
<dbReference type="GO" id="GO:0004252">
    <property type="term" value="F:serine-type endopeptidase activity"/>
    <property type="evidence" value="ECO:0007669"/>
    <property type="project" value="UniProtKB-UniRule"/>
</dbReference>
<dbReference type="InterPro" id="IPR051167">
    <property type="entry name" value="Prolyl_oligopep/macrocyclase"/>
</dbReference>
<dbReference type="InterPro" id="IPR002471">
    <property type="entry name" value="Pept_S9_AS"/>
</dbReference>
<proteinExistence type="inferred from homology"/>
<keyword evidence="6 7" id="KW-0720">Serine protease</keyword>
<dbReference type="AlphaFoldDB" id="A0A915Q292"/>
<comment type="catalytic activity">
    <reaction evidence="1">
        <text>Hydrolysis of Pro-|-Xaa &gt;&gt; Ala-|-Xaa in oligopeptides.</text>
        <dbReference type="EC" id="3.4.21.26"/>
    </reaction>
</comment>
<feature type="domain" description="Peptidase S9 prolyl oligopeptidase catalytic" evidence="8">
    <location>
        <begin position="620"/>
        <end position="842"/>
    </location>
</feature>
<evidence type="ECO:0000256" key="2">
    <source>
        <dbReference type="ARBA" id="ARBA00005228"/>
    </source>
</evidence>
<dbReference type="PROSITE" id="PS00708">
    <property type="entry name" value="PRO_ENDOPEP_SER"/>
    <property type="match status" value="1"/>
</dbReference>
<dbReference type="Gene3D" id="2.130.10.120">
    <property type="entry name" value="Prolyl oligopeptidase, N-terminal domain"/>
    <property type="match status" value="1"/>
</dbReference>
<dbReference type="SUPFAM" id="SSF53474">
    <property type="entry name" value="alpha/beta-Hydrolases"/>
    <property type="match status" value="1"/>
</dbReference>
<dbReference type="InterPro" id="IPR023302">
    <property type="entry name" value="Pept_S9A_N"/>
</dbReference>
<evidence type="ECO:0000313" key="11">
    <source>
        <dbReference type="WBParaSite" id="sdigi.contig79.g3815.t1"/>
    </source>
</evidence>
<dbReference type="PANTHER" id="PTHR42881:SF2">
    <property type="entry name" value="PROLYL ENDOPEPTIDASE"/>
    <property type="match status" value="1"/>
</dbReference>
<evidence type="ECO:0000256" key="1">
    <source>
        <dbReference type="ARBA" id="ARBA00001070"/>
    </source>
</evidence>
<comment type="similarity">
    <text evidence="2 7">Belongs to the peptidase S9A family.</text>
</comment>
<evidence type="ECO:0000256" key="7">
    <source>
        <dbReference type="RuleBase" id="RU368024"/>
    </source>
</evidence>
<dbReference type="PRINTS" id="PR00862">
    <property type="entry name" value="PROLIGOPTASE"/>
</dbReference>
<dbReference type="Pfam" id="PF02897">
    <property type="entry name" value="Peptidase_S9_N"/>
    <property type="match status" value="1"/>
</dbReference>
<dbReference type="GO" id="GO:0070012">
    <property type="term" value="F:oligopeptidase activity"/>
    <property type="evidence" value="ECO:0007669"/>
    <property type="project" value="TreeGrafter"/>
</dbReference>
<dbReference type="WBParaSite" id="sdigi.contig79.g3815.t1">
    <property type="protein sequence ID" value="sdigi.contig79.g3815.t1"/>
    <property type="gene ID" value="sdigi.contig79.g3815"/>
</dbReference>
<dbReference type="InterPro" id="IPR001375">
    <property type="entry name" value="Peptidase_S9_cat"/>
</dbReference>
<keyword evidence="5 7" id="KW-0378">Hydrolase</keyword>
<keyword evidence="4 7" id="KW-0645">Protease</keyword>
<evidence type="ECO:0000256" key="5">
    <source>
        <dbReference type="ARBA" id="ARBA00022801"/>
    </source>
</evidence>
<dbReference type="Proteomes" id="UP000887581">
    <property type="component" value="Unplaced"/>
</dbReference>
<evidence type="ECO:0000259" key="9">
    <source>
        <dbReference type="Pfam" id="PF02897"/>
    </source>
</evidence>
<evidence type="ECO:0000256" key="3">
    <source>
        <dbReference type="ARBA" id="ARBA00016310"/>
    </source>
</evidence>
<keyword evidence="10" id="KW-1185">Reference proteome</keyword>
<organism evidence="10 11">
    <name type="scientific">Setaria digitata</name>
    <dbReference type="NCBI Taxonomy" id="48799"/>
    <lineage>
        <taxon>Eukaryota</taxon>
        <taxon>Metazoa</taxon>
        <taxon>Ecdysozoa</taxon>
        <taxon>Nematoda</taxon>
        <taxon>Chromadorea</taxon>
        <taxon>Rhabditida</taxon>
        <taxon>Spirurina</taxon>
        <taxon>Spiruromorpha</taxon>
        <taxon>Filarioidea</taxon>
        <taxon>Setariidae</taxon>
        <taxon>Setaria</taxon>
    </lineage>
</organism>
<evidence type="ECO:0000259" key="8">
    <source>
        <dbReference type="Pfam" id="PF00326"/>
    </source>
</evidence>
<evidence type="ECO:0000313" key="10">
    <source>
        <dbReference type="Proteomes" id="UP000887581"/>
    </source>
</evidence>
<reference evidence="11" key="1">
    <citation type="submission" date="2022-11" db="UniProtKB">
        <authorList>
            <consortium name="WormBaseParasite"/>
        </authorList>
    </citation>
    <scope>IDENTIFICATION</scope>
</reference>
<accession>A0A915Q292</accession>
<protein>
    <recommendedName>
        <fullName evidence="3 7">Prolyl endopeptidase</fullName>
        <ecNumber evidence="7">3.4.21.-</ecNumber>
    </recommendedName>
</protein>
<dbReference type="GO" id="GO:0005829">
    <property type="term" value="C:cytosol"/>
    <property type="evidence" value="ECO:0007669"/>
    <property type="project" value="TreeGrafter"/>
</dbReference>
<name>A0A915Q292_9BILA</name>
<feature type="domain" description="Peptidase S9A N-terminal" evidence="9">
    <location>
        <begin position="155"/>
        <end position="547"/>
    </location>
</feature>
<dbReference type="Gene3D" id="3.40.50.1820">
    <property type="entry name" value="alpha/beta hydrolase"/>
    <property type="match status" value="1"/>
</dbReference>
<dbReference type="Pfam" id="PF00326">
    <property type="entry name" value="Peptidase_S9"/>
    <property type="match status" value="1"/>
</dbReference>
<dbReference type="GO" id="GO:0006508">
    <property type="term" value="P:proteolysis"/>
    <property type="evidence" value="ECO:0007669"/>
    <property type="project" value="UniProtKB-KW"/>
</dbReference>
<dbReference type="InterPro" id="IPR029058">
    <property type="entry name" value="AB_hydrolase_fold"/>
</dbReference>
<dbReference type="EC" id="3.4.21.-" evidence="7"/>
<dbReference type="FunFam" id="3.40.50.1820:FF:000005">
    <property type="entry name" value="Prolyl endopeptidase"/>
    <property type="match status" value="1"/>
</dbReference>
<dbReference type="InterPro" id="IPR002470">
    <property type="entry name" value="Peptidase_S9A"/>
</dbReference>
<evidence type="ECO:0000256" key="4">
    <source>
        <dbReference type="ARBA" id="ARBA00022670"/>
    </source>
</evidence>
<sequence length="847" mass="97090">MGNTARCFRLLQFTIIGLHIDSGCKTFAQLHQSFHLSTTAWNYHPKRLGMTAVEESRIFIDSSKYPLARKDESVIDDFHGTKWIFLYFKIDHEKYLVQGRMKLLIIKMDAVQMNGVQQREFSYPEDKTALLNKARNYYEPSENSVNAEYAEYILQVADPYRWLEDPDLDETKEFIQQLNSVSQPFIASSPHREKLRKRLTELWDYEKFGCSVKHGDYYYYYRNSGLQNQSVLYRQKTLDGEGEVFLDPNKLSEDGTTAVRQQSFTNDGSILAYGLSEKGSDWMTLKFKKVDGTDLKDVLIGVKHSGLDWLIDNSGIFYSKYPEHKSALEGWSTEKHEYHSLYFHKLGTPQSEDVLVADFRSHPEYMCSGSVTEDGRYLIVDVSRGCDPYNMLYYYDVQQVQQKITCKLPLKPLFDKLDAKYEFVDSDGDTALILTNHDAPMFKLIRVKMSTANEGPSAWEIVIPENRMNKLEWVANVGGDRLVVSYIEDVKNKLYVYCPKTGERFYEIPIEIGTISGFFGRKNGTEMFLRFNSFLAPGSIHHADFKGLEPAEKVKLKEIRRISIKGVDTSKFVVKQVFCRSKDGTKIPLYVIHNKNLVLTGNTPALLYGYGGFNVAEMPHFAVSRVLFLDNFKGVFALANLRGGSEYGEKWHEGGMRERKQNVFDDFIAAAEYLINNKYTSRERLAIHGGSNGGLLVGAVSQQRPDLFGAVVNQVGVLDMLRYHKFTIGNAWVPEYGNPDDASDFEFIYKYSPLHNIEIPNKGHQWPSTMLMTADHDDRVVPSHSLKYMAQLYEAARSSNRFQKKPLIIRVDVKAGHGSGKPTSKIIAEIVDMYCFLQRVLSLKWYD</sequence>
<dbReference type="PANTHER" id="PTHR42881">
    <property type="entry name" value="PROLYL ENDOPEPTIDASE"/>
    <property type="match status" value="1"/>
</dbReference>